<evidence type="ECO:0000256" key="8">
    <source>
        <dbReference type="HAMAP-Rule" id="MF_00101"/>
    </source>
</evidence>
<accession>A0A154BMT4</accession>
<dbReference type="GO" id="GO:0000287">
    <property type="term" value="F:magnesium ion binding"/>
    <property type="evidence" value="ECO:0007669"/>
    <property type="project" value="UniProtKB-UniRule"/>
</dbReference>
<dbReference type="Pfam" id="PF01648">
    <property type="entry name" value="ACPS"/>
    <property type="match status" value="1"/>
</dbReference>
<evidence type="ECO:0000256" key="2">
    <source>
        <dbReference type="ARBA" id="ARBA00022679"/>
    </source>
</evidence>
<keyword evidence="5 8" id="KW-0460">Magnesium</keyword>
<dbReference type="HAMAP" id="MF_00101">
    <property type="entry name" value="AcpS"/>
    <property type="match status" value="1"/>
</dbReference>
<feature type="binding site" evidence="8">
    <location>
        <position position="8"/>
    </location>
    <ligand>
        <name>Mg(2+)</name>
        <dbReference type="ChEBI" id="CHEBI:18420"/>
    </ligand>
</feature>
<comment type="function">
    <text evidence="8">Transfers the 4'-phosphopantetheine moiety from coenzyme A to a Ser of acyl-carrier-protein.</text>
</comment>
<evidence type="ECO:0000256" key="1">
    <source>
        <dbReference type="ARBA" id="ARBA00022516"/>
    </source>
</evidence>
<dbReference type="Proteomes" id="UP000076268">
    <property type="component" value="Unassembled WGS sequence"/>
</dbReference>
<dbReference type="NCBIfam" id="TIGR00556">
    <property type="entry name" value="pantethn_trn"/>
    <property type="match status" value="1"/>
</dbReference>
<dbReference type="SUPFAM" id="SSF56214">
    <property type="entry name" value="4'-phosphopantetheinyl transferase"/>
    <property type="match status" value="1"/>
</dbReference>
<dbReference type="EC" id="2.7.8.7" evidence="8"/>
<dbReference type="GO" id="GO:0005737">
    <property type="term" value="C:cytoplasm"/>
    <property type="evidence" value="ECO:0007669"/>
    <property type="project" value="UniProtKB-SubCell"/>
</dbReference>
<reference evidence="10 11" key="1">
    <citation type="submission" date="2016-02" db="EMBL/GenBank/DDBJ databases">
        <title>Anaerosporomusa subterraneum gen. nov., sp. nov., a spore-forming obligate anaerobe isolated from saprolite.</title>
        <authorList>
            <person name="Choi J.K."/>
            <person name="Shah M."/>
            <person name="Yee N."/>
        </authorList>
    </citation>
    <scope>NUCLEOTIDE SEQUENCE [LARGE SCALE GENOMIC DNA]</scope>
    <source>
        <strain evidence="10 11">RU4</strain>
    </source>
</reference>
<keyword evidence="7 8" id="KW-0275">Fatty acid biosynthesis</keyword>
<keyword evidence="1 8" id="KW-0444">Lipid biosynthesis</keyword>
<comment type="cofactor">
    <cofactor evidence="8">
        <name>Mg(2+)</name>
        <dbReference type="ChEBI" id="CHEBI:18420"/>
    </cofactor>
</comment>
<keyword evidence="4 8" id="KW-0276">Fatty acid metabolism</keyword>
<dbReference type="OrthoDB" id="517356at2"/>
<evidence type="ECO:0000313" key="11">
    <source>
        <dbReference type="Proteomes" id="UP000076268"/>
    </source>
</evidence>
<comment type="subcellular location">
    <subcellularLocation>
        <location evidence="8">Cytoplasm</location>
    </subcellularLocation>
</comment>
<protein>
    <recommendedName>
        <fullName evidence="8">Holo-[acyl-carrier-protein] synthase</fullName>
        <shortName evidence="8">Holo-ACP synthase</shortName>
        <ecNumber evidence="8">2.7.8.7</ecNumber>
    </recommendedName>
    <alternativeName>
        <fullName evidence="8">4'-phosphopantetheinyl transferase AcpS</fullName>
    </alternativeName>
</protein>
<organism evidence="10 11">
    <name type="scientific">Anaerosporomusa subterranea</name>
    <dbReference type="NCBI Taxonomy" id="1794912"/>
    <lineage>
        <taxon>Bacteria</taxon>
        <taxon>Bacillati</taxon>
        <taxon>Bacillota</taxon>
        <taxon>Negativicutes</taxon>
        <taxon>Acetonemataceae</taxon>
        <taxon>Anaerosporomusa</taxon>
    </lineage>
</organism>
<feature type="binding site" evidence="8">
    <location>
        <position position="56"/>
    </location>
    <ligand>
        <name>Mg(2+)</name>
        <dbReference type="ChEBI" id="CHEBI:18420"/>
    </ligand>
</feature>
<evidence type="ECO:0000256" key="6">
    <source>
        <dbReference type="ARBA" id="ARBA00023098"/>
    </source>
</evidence>
<keyword evidence="11" id="KW-1185">Reference proteome</keyword>
<gene>
    <name evidence="8" type="primary">acpS</name>
    <name evidence="10" type="ORF">AXX12_13815</name>
</gene>
<evidence type="ECO:0000256" key="4">
    <source>
        <dbReference type="ARBA" id="ARBA00022832"/>
    </source>
</evidence>
<comment type="similarity">
    <text evidence="8">Belongs to the P-Pant transferase superfamily. AcpS family.</text>
</comment>
<dbReference type="InterPro" id="IPR008278">
    <property type="entry name" value="4-PPantetheinyl_Trfase_dom"/>
</dbReference>
<evidence type="ECO:0000256" key="3">
    <source>
        <dbReference type="ARBA" id="ARBA00022723"/>
    </source>
</evidence>
<keyword evidence="8" id="KW-0963">Cytoplasm</keyword>
<dbReference type="NCBIfam" id="TIGR00516">
    <property type="entry name" value="acpS"/>
    <property type="match status" value="1"/>
</dbReference>
<dbReference type="InterPro" id="IPR004568">
    <property type="entry name" value="Ppantetheine-prot_Trfase_dom"/>
</dbReference>
<evidence type="ECO:0000313" key="10">
    <source>
        <dbReference type="EMBL" id="KYZ75236.1"/>
    </source>
</evidence>
<evidence type="ECO:0000256" key="5">
    <source>
        <dbReference type="ARBA" id="ARBA00022842"/>
    </source>
</evidence>
<dbReference type="GO" id="GO:0006633">
    <property type="term" value="P:fatty acid biosynthetic process"/>
    <property type="evidence" value="ECO:0007669"/>
    <property type="project" value="UniProtKB-UniRule"/>
</dbReference>
<dbReference type="InterPro" id="IPR037143">
    <property type="entry name" value="4-PPantetheinyl_Trfase_dom_sf"/>
</dbReference>
<name>A0A154BMT4_ANASB</name>
<keyword evidence="3 8" id="KW-0479">Metal-binding</keyword>
<evidence type="ECO:0000256" key="7">
    <source>
        <dbReference type="ARBA" id="ARBA00023160"/>
    </source>
</evidence>
<feature type="domain" description="4'-phosphopantetheinyl transferase" evidence="9">
    <location>
        <begin position="5"/>
        <end position="96"/>
    </location>
</feature>
<dbReference type="STRING" id="1794912.AXX12_13815"/>
<keyword evidence="2 8" id="KW-0808">Transferase</keyword>
<proteinExistence type="inferred from homology"/>
<dbReference type="InterPro" id="IPR002582">
    <property type="entry name" value="ACPS"/>
</dbReference>
<dbReference type="AlphaFoldDB" id="A0A154BMT4"/>
<dbReference type="EMBL" id="LSGP01000025">
    <property type="protein sequence ID" value="KYZ75236.1"/>
    <property type="molecule type" value="Genomic_DNA"/>
</dbReference>
<comment type="caution">
    <text evidence="10">The sequence shown here is derived from an EMBL/GenBank/DDBJ whole genome shotgun (WGS) entry which is preliminary data.</text>
</comment>
<comment type="catalytic activity">
    <reaction evidence="8">
        <text>apo-[ACP] + CoA = holo-[ACP] + adenosine 3',5'-bisphosphate + H(+)</text>
        <dbReference type="Rhea" id="RHEA:12068"/>
        <dbReference type="Rhea" id="RHEA-COMP:9685"/>
        <dbReference type="Rhea" id="RHEA-COMP:9690"/>
        <dbReference type="ChEBI" id="CHEBI:15378"/>
        <dbReference type="ChEBI" id="CHEBI:29999"/>
        <dbReference type="ChEBI" id="CHEBI:57287"/>
        <dbReference type="ChEBI" id="CHEBI:58343"/>
        <dbReference type="ChEBI" id="CHEBI:64479"/>
        <dbReference type="EC" id="2.7.8.7"/>
    </reaction>
</comment>
<dbReference type="GO" id="GO:0008897">
    <property type="term" value="F:holo-[acyl-carrier-protein] synthase activity"/>
    <property type="evidence" value="ECO:0007669"/>
    <property type="project" value="UniProtKB-UniRule"/>
</dbReference>
<keyword evidence="6 8" id="KW-0443">Lipid metabolism</keyword>
<dbReference type="Gene3D" id="3.90.470.20">
    <property type="entry name" value="4'-phosphopantetheinyl transferase domain"/>
    <property type="match status" value="1"/>
</dbReference>
<evidence type="ECO:0000259" key="9">
    <source>
        <dbReference type="Pfam" id="PF01648"/>
    </source>
</evidence>
<dbReference type="RefSeq" id="WP_066244843.1">
    <property type="nucleotide sequence ID" value="NZ_LSGP01000025.1"/>
</dbReference>
<sequence length="133" mass="14462">MILGTGIDIVEIQRIAEAVKNPRFLERVFTDQEREYCESRGAQKTSSYAARFAAKEAVMKALGTGLSKGRWLDVAILSAPDSKPTVKLGGFFAAIAREMGVVEVHLSLSHSRDFAVAQAITWGGVKHESCHIG</sequence>